<dbReference type="Proteomes" id="UP000765509">
    <property type="component" value="Unassembled WGS sequence"/>
</dbReference>
<dbReference type="EMBL" id="AVOT02006611">
    <property type="protein sequence ID" value="MBW0482003.1"/>
    <property type="molecule type" value="Genomic_DNA"/>
</dbReference>
<protein>
    <submittedName>
        <fullName evidence="2">Uncharacterized protein</fullName>
    </submittedName>
</protein>
<evidence type="ECO:0000313" key="3">
    <source>
        <dbReference type="Proteomes" id="UP000765509"/>
    </source>
</evidence>
<dbReference type="AlphaFoldDB" id="A0A9Q3GVN8"/>
<keyword evidence="3" id="KW-1185">Reference proteome</keyword>
<reference evidence="2" key="1">
    <citation type="submission" date="2021-03" db="EMBL/GenBank/DDBJ databases">
        <title>Draft genome sequence of rust myrtle Austropuccinia psidii MF-1, a brazilian biotype.</title>
        <authorList>
            <person name="Quecine M.C."/>
            <person name="Pachon D.M.R."/>
            <person name="Bonatelli M.L."/>
            <person name="Correr F.H."/>
            <person name="Franceschini L.M."/>
            <person name="Leite T.F."/>
            <person name="Margarido G.R.A."/>
            <person name="Almeida C.A."/>
            <person name="Ferrarezi J.A."/>
            <person name="Labate C.A."/>
        </authorList>
    </citation>
    <scope>NUCLEOTIDE SEQUENCE</scope>
    <source>
        <strain evidence="2">MF-1</strain>
    </source>
</reference>
<accession>A0A9Q3GVN8</accession>
<feature type="compositionally biased region" description="Basic residues" evidence="1">
    <location>
        <begin position="70"/>
        <end position="79"/>
    </location>
</feature>
<comment type="caution">
    <text evidence="2">The sequence shown here is derived from an EMBL/GenBank/DDBJ whole genome shotgun (WGS) entry which is preliminary data.</text>
</comment>
<feature type="region of interest" description="Disordered" evidence="1">
    <location>
        <begin position="46"/>
        <end position="110"/>
    </location>
</feature>
<evidence type="ECO:0000256" key="1">
    <source>
        <dbReference type="SAM" id="MobiDB-lite"/>
    </source>
</evidence>
<evidence type="ECO:0000313" key="2">
    <source>
        <dbReference type="EMBL" id="MBW0482003.1"/>
    </source>
</evidence>
<sequence>MVWEHKIVNLECDRALQERKHGQIHGNIPHIKPTVLERKRLSGLTISTNPKTKWQKNSDHTFGSTDHKAKNFPKAKKKIYSMDQVPEEEDQEEDSEYDSMGDVIRENSDYDQTPIEEFLVEYHEETKLETGLLQETAN</sequence>
<gene>
    <name evidence="2" type="ORF">O181_021718</name>
</gene>
<feature type="compositionally biased region" description="Acidic residues" evidence="1">
    <location>
        <begin position="85"/>
        <end position="99"/>
    </location>
</feature>
<name>A0A9Q3GVN8_9BASI</name>
<proteinExistence type="predicted"/>
<organism evidence="2 3">
    <name type="scientific">Austropuccinia psidii MF-1</name>
    <dbReference type="NCBI Taxonomy" id="1389203"/>
    <lineage>
        <taxon>Eukaryota</taxon>
        <taxon>Fungi</taxon>
        <taxon>Dikarya</taxon>
        <taxon>Basidiomycota</taxon>
        <taxon>Pucciniomycotina</taxon>
        <taxon>Pucciniomycetes</taxon>
        <taxon>Pucciniales</taxon>
        <taxon>Sphaerophragmiaceae</taxon>
        <taxon>Austropuccinia</taxon>
    </lineage>
</organism>